<dbReference type="SMART" id="SM00863">
    <property type="entry name" value="tRNA_SAD"/>
    <property type="match status" value="1"/>
</dbReference>
<dbReference type="SUPFAM" id="SSF55681">
    <property type="entry name" value="Class II aaRS and biotin synthetases"/>
    <property type="match status" value="1"/>
</dbReference>
<dbReference type="Gene3D" id="3.30.930.10">
    <property type="entry name" value="Bira Bifunctional Protein, Domain 2"/>
    <property type="match status" value="1"/>
</dbReference>
<dbReference type="PRINTS" id="PR00980">
    <property type="entry name" value="TRNASYNTHALA"/>
</dbReference>
<dbReference type="GO" id="GO:0008270">
    <property type="term" value="F:zinc ion binding"/>
    <property type="evidence" value="ECO:0007669"/>
    <property type="project" value="UniProtKB-UniRule"/>
</dbReference>
<dbReference type="PROSITE" id="PS50860">
    <property type="entry name" value="AA_TRNA_LIGASE_II_ALA"/>
    <property type="match status" value="1"/>
</dbReference>
<dbReference type="FunFam" id="3.30.980.10:FF:000004">
    <property type="entry name" value="Alanine--tRNA ligase, cytoplasmic"/>
    <property type="match status" value="1"/>
</dbReference>
<comment type="cofactor">
    <cofactor evidence="14">
        <name>Zn(2+)</name>
        <dbReference type="ChEBI" id="CHEBI:29105"/>
    </cofactor>
    <text evidence="14">Binds 1 zinc ion per subunit.</text>
</comment>
<evidence type="ECO:0000256" key="15">
    <source>
        <dbReference type="SAM" id="Coils"/>
    </source>
</evidence>
<feature type="domain" description="Alanyl-transfer RNA synthetases family profile" evidence="16">
    <location>
        <begin position="30"/>
        <end position="779"/>
    </location>
</feature>
<dbReference type="GO" id="GO:0006419">
    <property type="term" value="P:alanyl-tRNA aminoacylation"/>
    <property type="evidence" value="ECO:0007669"/>
    <property type="project" value="InterPro"/>
</dbReference>
<name>A0A2C9K6Q8_BIOGL</name>
<keyword evidence="11 14" id="KW-0648">Protein biosynthesis</keyword>
<dbReference type="PANTHER" id="PTHR11777">
    <property type="entry name" value="ALANYL-TRNA SYNTHETASE"/>
    <property type="match status" value="1"/>
</dbReference>
<dbReference type="GO" id="GO:0002161">
    <property type="term" value="F:aminoacyl-tRNA deacylase activity"/>
    <property type="evidence" value="ECO:0007669"/>
    <property type="project" value="TreeGrafter"/>
</dbReference>
<dbReference type="GO" id="GO:0005524">
    <property type="term" value="F:ATP binding"/>
    <property type="evidence" value="ECO:0007669"/>
    <property type="project" value="UniProtKB-UniRule"/>
</dbReference>
<organism evidence="17 18">
    <name type="scientific">Biomphalaria glabrata</name>
    <name type="common">Bloodfluke planorb</name>
    <name type="synonym">Freshwater snail</name>
    <dbReference type="NCBI Taxonomy" id="6526"/>
    <lineage>
        <taxon>Eukaryota</taxon>
        <taxon>Metazoa</taxon>
        <taxon>Spiralia</taxon>
        <taxon>Lophotrochozoa</taxon>
        <taxon>Mollusca</taxon>
        <taxon>Gastropoda</taxon>
        <taxon>Heterobranchia</taxon>
        <taxon>Euthyneura</taxon>
        <taxon>Panpulmonata</taxon>
        <taxon>Hygrophila</taxon>
        <taxon>Lymnaeoidea</taxon>
        <taxon>Planorbidae</taxon>
        <taxon>Biomphalaria</taxon>
    </lineage>
</organism>
<dbReference type="EnsemblMetazoa" id="BGLB014193-RC">
    <property type="protein sequence ID" value="BGLB014193-PC"/>
    <property type="gene ID" value="BGLB014193"/>
</dbReference>
<dbReference type="InterPro" id="IPR002318">
    <property type="entry name" value="Ala-tRNA-lgiase_IIc"/>
</dbReference>
<evidence type="ECO:0000256" key="9">
    <source>
        <dbReference type="ARBA" id="ARBA00022840"/>
    </source>
</evidence>
<keyword evidence="15" id="KW-0175">Coiled coil</keyword>
<evidence type="ECO:0000256" key="13">
    <source>
        <dbReference type="ARBA" id="ARBA00048300"/>
    </source>
</evidence>
<evidence type="ECO:0000256" key="2">
    <source>
        <dbReference type="ARBA" id="ARBA00013168"/>
    </source>
</evidence>
<sequence length="1053" mass="118810">MHLLKILKLYNQLILYRPGHFKLTSRWSSWSSKDVRSTFIKYFISEDHTFIPPLSVIPKKREGTYFINSGMNQFKPIFLGECDPTDKFVHLKRAVNSQKCIRVGGKHNDLEDVGHDLTHHTFFEMLGNWSFGDYFKVRACQMAFHLLTKEFKVPVERLYFTYFGGDKSLNLSADEECRQIWRSLGIPADRIIPFGLKDNFWEMGLSGPCGPCTEIHYDHRGSVCSPAEVNSGSPDVVEIWNLVFMQYNRLPDSSLVPLPTHHVDTGMGLERMVAVLNGTADNYSTDLFLPLFKEIEKLSSCPEYKGSLLPLDTSYRLLADHTRMFTVAISDGLLPSQDNLGHKLRSLLVRCVDLCRKVFHTDPLTTLPLLVSSVRESLGSVYPEIEQSEKKVCDIVQATIHHYDKHKEQAMKSFNKMLSKHGNINVLPGDIMLQLEHGGYFGKPMAVEMISELASTLGISLDMDGYTKLCQSTKADISTSPLTSLPDRASSLVNQMLQLGVAPTDDSYKYSHCSLGDGVFETELSTDFTQMLEVISPVHVRGISKDNCLHRELLESDIGEVVLDKTCFYSEAGGQEADQGELVSENGTFQVTDVQRKSGYIVHYGHMKQGTLQIGQQIEPRIYQEIREGCMRNHTATHLLQSALTDLLPSTQQQGSSITSHKLTFDFLALSALDSKSIQQTEAAVQSFIKKEYLVSRTTLPLEEALKIPNVKVLQNEKYPEEVSVISIGPENGSFYSSVELCGGTHVLNTSDLEDFCITQMTSKAQNVKRVTCVTGSQARLAHLNGSVLRSMCQLLEDLIKHQPGQNHSVKQSLKYAQQVLHALDAQQERLEHSLHLLAQNVSDYYARLKNLNEENQKTRSLMQSYIDILKKIATVGHEEEDIKQLFTLIRKIQQVELVPKVVREEVHSCLVKNEQKVTEMINKKNISHINQLIEDEFKRLPDSSVVSLTVNDIDINHRQITKSLSKKMLSKCVILLNQCHKTTDLFISLPLSSFQPLVDEDLDKLKALLKVEAKGKLSAQNSTVAIYTFHLQGEINHTNSLISYIENLKPKQ</sequence>
<accession>A0A2C9K6Q8</accession>
<dbReference type="VEuPathDB" id="VectorBase:BGLB014193"/>
<comment type="domain">
    <text evidence="14">Consists of three domains; the N-terminal catalytic domain, the editing domain and the C-terminal C-Ala domain. The editing domain removes incorrectly charged amino acids, while the C-Ala domain, along with tRNA(Ala), serves as a bridge to cooperatively bring together the editing and aminoacylation centers thus stimulating deacylation of misacylated tRNAs.</text>
</comment>
<protein>
    <recommendedName>
        <fullName evidence="3">Alanine--tRNA ligase</fullName>
        <ecNumber evidence="2">6.1.1.7</ecNumber>
    </recommendedName>
</protein>
<gene>
    <name evidence="17" type="primary">106053479</name>
</gene>
<dbReference type="GO" id="GO:0005739">
    <property type="term" value="C:mitochondrion"/>
    <property type="evidence" value="ECO:0007669"/>
    <property type="project" value="TreeGrafter"/>
</dbReference>
<evidence type="ECO:0000256" key="7">
    <source>
        <dbReference type="ARBA" id="ARBA00022741"/>
    </source>
</evidence>
<keyword evidence="8 14" id="KW-0862">Zinc</keyword>
<dbReference type="EnsemblMetazoa" id="BGLB014193-RG">
    <property type="protein sequence ID" value="BGLB014193-PG"/>
    <property type="gene ID" value="BGLB014193"/>
</dbReference>
<dbReference type="InterPro" id="IPR018162">
    <property type="entry name" value="Ala-tRNA-ligase_IIc_anticod-bd"/>
</dbReference>
<keyword evidence="12 14" id="KW-0030">Aminoacyl-tRNA synthetase</keyword>
<evidence type="ECO:0000256" key="11">
    <source>
        <dbReference type="ARBA" id="ARBA00022917"/>
    </source>
</evidence>
<dbReference type="InterPro" id="IPR023033">
    <property type="entry name" value="Ala_tRNA_ligase_euk/bac"/>
</dbReference>
<evidence type="ECO:0000256" key="8">
    <source>
        <dbReference type="ARBA" id="ARBA00022833"/>
    </source>
</evidence>
<keyword evidence="6 14" id="KW-0479">Metal-binding</keyword>
<dbReference type="AlphaFoldDB" id="A0A2C9K6Q8"/>
<evidence type="ECO:0000256" key="12">
    <source>
        <dbReference type="ARBA" id="ARBA00023146"/>
    </source>
</evidence>
<dbReference type="EC" id="6.1.1.7" evidence="2"/>
<dbReference type="CDD" id="cd00673">
    <property type="entry name" value="AlaRS_core"/>
    <property type="match status" value="1"/>
</dbReference>
<evidence type="ECO:0000256" key="4">
    <source>
        <dbReference type="ARBA" id="ARBA00022555"/>
    </source>
</evidence>
<feature type="binding site" evidence="14">
    <location>
        <position position="634"/>
    </location>
    <ligand>
        <name>Zn(2+)</name>
        <dbReference type="ChEBI" id="CHEBI:29105"/>
    </ligand>
</feature>
<dbReference type="InterPro" id="IPR050058">
    <property type="entry name" value="Ala-tRNA_ligase"/>
</dbReference>
<dbReference type="SUPFAM" id="SSF101353">
    <property type="entry name" value="Putative anticodon-binding domain of alanyl-tRNA synthetase (AlaRS)"/>
    <property type="match status" value="1"/>
</dbReference>
<evidence type="ECO:0000256" key="10">
    <source>
        <dbReference type="ARBA" id="ARBA00022884"/>
    </source>
</evidence>
<feature type="binding site" evidence="14">
    <location>
        <position position="742"/>
    </location>
    <ligand>
        <name>Zn(2+)</name>
        <dbReference type="ChEBI" id="CHEBI:29105"/>
    </ligand>
</feature>
<dbReference type="Gene3D" id="3.30.980.10">
    <property type="entry name" value="Threonyl-trna Synthetase, Chain A, domain 2"/>
    <property type="match status" value="1"/>
</dbReference>
<keyword evidence="10 14" id="KW-0694">RNA-binding</keyword>
<comment type="catalytic activity">
    <reaction evidence="13 14">
        <text>tRNA(Ala) + L-alanine + ATP = L-alanyl-tRNA(Ala) + AMP + diphosphate</text>
        <dbReference type="Rhea" id="RHEA:12540"/>
        <dbReference type="Rhea" id="RHEA-COMP:9657"/>
        <dbReference type="Rhea" id="RHEA-COMP:9923"/>
        <dbReference type="ChEBI" id="CHEBI:30616"/>
        <dbReference type="ChEBI" id="CHEBI:33019"/>
        <dbReference type="ChEBI" id="CHEBI:57972"/>
        <dbReference type="ChEBI" id="CHEBI:78442"/>
        <dbReference type="ChEBI" id="CHEBI:78497"/>
        <dbReference type="ChEBI" id="CHEBI:456215"/>
        <dbReference type="EC" id="6.1.1.7"/>
    </reaction>
</comment>
<dbReference type="HAMAP" id="MF_00036_B">
    <property type="entry name" value="Ala_tRNA_synth_B"/>
    <property type="match status" value="1"/>
</dbReference>
<dbReference type="InterPro" id="IPR045864">
    <property type="entry name" value="aa-tRNA-synth_II/BPL/LPL"/>
</dbReference>
<feature type="binding site" evidence="14">
    <location>
        <position position="638"/>
    </location>
    <ligand>
        <name>Zn(2+)</name>
        <dbReference type="ChEBI" id="CHEBI:29105"/>
    </ligand>
</feature>
<keyword evidence="9 14" id="KW-0067">ATP-binding</keyword>
<comment type="function">
    <text evidence="14">Catalyzes the attachment of alanine to tRNA(Ala) in a two-step reaction: alanine is first activated by ATP to form Ala-AMP and then transferred to the acceptor end of tRNA(Ala). Also edits incorrectly charged tRNA(Ala) via its editing domain.</text>
</comment>
<keyword evidence="7 14" id="KW-0547">Nucleotide-binding</keyword>
<keyword evidence="5 14" id="KW-0436">Ligase</keyword>
<evidence type="ECO:0000256" key="3">
    <source>
        <dbReference type="ARBA" id="ARBA00017959"/>
    </source>
</evidence>
<evidence type="ECO:0000313" key="18">
    <source>
        <dbReference type="Proteomes" id="UP000076420"/>
    </source>
</evidence>
<dbReference type="SUPFAM" id="SSF50447">
    <property type="entry name" value="Translation proteins"/>
    <property type="match status" value="1"/>
</dbReference>
<dbReference type="VEuPathDB" id="VectorBase:BGLAX_034366"/>
<dbReference type="KEGG" id="bgt:106053479"/>
<dbReference type="Pfam" id="PF01411">
    <property type="entry name" value="tRNA-synt_2c"/>
    <property type="match status" value="1"/>
</dbReference>
<dbReference type="InterPro" id="IPR009000">
    <property type="entry name" value="Transl_B-barrel_sf"/>
</dbReference>
<dbReference type="OrthoDB" id="2423964at2759"/>
<dbReference type="PANTHER" id="PTHR11777:SF9">
    <property type="entry name" value="ALANINE--TRNA LIGASE, CYTOPLASMIC"/>
    <property type="match status" value="1"/>
</dbReference>
<dbReference type="EnsemblMetazoa" id="BGLB014193-RE">
    <property type="protein sequence ID" value="BGLB014193-PE"/>
    <property type="gene ID" value="BGLB014193"/>
</dbReference>
<proteinExistence type="inferred from homology"/>
<dbReference type="FunFam" id="3.30.930.10:FF:000011">
    <property type="entry name" value="Alanine--tRNA ligase, cytoplasmic"/>
    <property type="match status" value="1"/>
</dbReference>
<dbReference type="Gene3D" id="2.40.30.130">
    <property type="match status" value="1"/>
</dbReference>
<feature type="binding site" evidence="14">
    <location>
        <position position="746"/>
    </location>
    <ligand>
        <name>Zn(2+)</name>
        <dbReference type="ChEBI" id="CHEBI:29105"/>
    </ligand>
</feature>
<feature type="coiled-coil region" evidence="15">
    <location>
        <begin position="835"/>
        <end position="869"/>
    </location>
</feature>
<evidence type="ECO:0000259" key="16">
    <source>
        <dbReference type="PROSITE" id="PS50860"/>
    </source>
</evidence>
<keyword evidence="4 14" id="KW-0820">tRNA-binding</keyword>
<evidence type="ECO:0000256" key="1">
    <source>
        <dbReference type="ARBA" id="ARBA00008429"/>
    </source>
</evidence>
<comment type="subunit">
    <text evidence="14">Monomer.</text>
</comment>
<evidence type="ECO:0000256" key="5">
    <source>
        <dbReference type="ARBA" id="ARBA00022598"/>
    </source>
</evidence>
<dbReference type="Pfam" id="PF07973">
    <property type="entry name" value="tRNA_SAD"/>
    <property type="match status" value="1"/>
</dbReference>
<evidence type="ECO:0000256" key="6">
    <source>
        <dbReference type="ARBA" id="ARBA00022723"/>
    </source>
</evidence>
<reference evidence="17" key="1">
    <citation type="submission" date="2020-05" db="UniProtKB">
        <authorList>
            <consortium name="EnsemblMetazoa"/>
        </authorList>
    </citation>
    <scope>IDENTIFICATION</scope>
    <source>
        <strain evidence="17">BB02</strain>
    </source>
</reference>
<evidence type="ECO:0000313" key="17">
    <source>
        <dbReference type="EnsemblMetazoa" id="BGLB014193-PG"/>
    </source>
</evidence>
<dbReference type="NCBIfam" id="TIGR00344">
    <property type="entry name" value="alaS"/>
    <property type="match status" value="1"/>
</dbReference>
<dbReference type="SUPFAM" id="SSF55186">
    <property type="entry name" value="ThrRS/AlaRS common domain"/>
    <property type="match status" value="1"/>
</dbReference>
<evidence type="ECO:0000256" key="14">
    <source>
        <dbReference type="HAMAP-Rule" id="MF_03133"/>
    </source>
</evidence>
<dbReference type="InterPro" id="IPR018163">
    <property type="entry name" value="Thr/Ala-tRNA-synth_IIc_edit"/>
</dbReference>
<dbReference type="InterPro" id="IPR018165">
    <property type="entry name" value="Ala-tRNA-synth_IIc_core"/>
</dbReference>
<dbReference type="STRING" id="6526.A0A2C9K6Q8"/>
<dbReference type="GO" id="GO:0000049">
    <property type="term" value="F:tRNA binding"/>
    <property type="evidence" value="ECO:0007669"/>
    <property type="project" value="UniProtKB-KW"/>
</dbReference>
<dbReference type="EnsemblMetazoa" id="BGLB014193-RB">
    <property type="protein sequence ID" value="BGLB014193-PB"/>
    <property type="gene ID" value="BGLB014193"/>
</dbReference>
<comment type="similarity">
    <text evidence="1">Belongs to the class-II aminoacyl-tRNA synthetase family. Alax-L subfamily.</text>
</comment>
<dbReference type="InterPro" id="IPR018164">
    <property type="entry name" value="Ala-tRNA-synth_IIc_N"/>
</dbReference>
<dbReference type="Proteomes" id="UP000076420">
    <property type="component" value="Unassembled WGS sequence"/>
</dbReference>
<dbReference type="InterPro" id="IPR012947">
    <property type="entry name" value="tRNA_SAD"/>
</dbReference>
<dbReference type="GO" id="GO:0004813">
    <property type="term" value="F:alanine-tRNA ligase activity"/>
    <property type="evidence" value="ECO:0007669"/>
    <property type="project" value="UniProtKB-UniRule"/>
</dbReference>